<evidence type="ECO:0000256" key="5">
    <source>
        <dbReference type="RuleBase" id="RU003345"/>
    </source>
</evidence>
<dbReference type="InterPro" id="IPR015590">
    <property type="entry name" value="Aldehyde_DH_dom"/>
</dbReference>
<protein>
    <submittedName>
        <fullName evidence="8">Putative aldehyde dehydrogenase-like protein</fullName>
        <ecNumber evidence="8">1.2.1.-</ecNumber>
    </submittedName>
</protein>
<accession>A0A0F8DNK9</accession>
<evidence type="ECO:0000313" key="8">
    <source>
        <dbReference type="EMBL" id="KKF97409.1"/>
    </source>
</evidence>
<dbReference type="FunFam" id="3.40.309.10:FF:000012">
    <property type="entry name" value="Betaine aldehyde dehydrogenase"/>
    <property type="match status" value="1"/>
</dbReference>
<name>A0A0F8DNK9_CERFI</name>
<dbReference type="PANTHER" id="PTHR43720:SF2">
    <property type="entry name" value="2-AMINOMUCONIC SEMIALDEHYDE DEHYDROGENASE"/>
    <property type="match status" value="1"/>
</dbReference>
<sequence length="1031" mass="110897">MSVKRDMIEVINPTNEKLICKVYAAGKEDVNAAVYAAKTAFKNPDWRALSGAERANLMRRLADLIDEHAETLAVIETVDTGKPLSASRSYDVPQLSEVLRYYAGWADKNHGQTIDVGPGKLAYTIKEPLGVCAQIIPWNYPLAIAGWKLGPALCCGNTVVLKIAEQTPLSMLYVARLIAQAGFPPGVVNIISGHGNVTGAALVRHEDVAKVSFTGSTATGVEVMKAAAGTLKNVTLETGGKSPLIVFADAKIPQAVHWAHEGALSNQGQMCTATSRILVHERILQQFTKQFVQAVKKISVVGDPFANETFQGPQISKMQYMKILAHIQRAKDEGATVLTGGKAMAPLASGKGFFIEPTVITNVRPSMHIYREEVFGPCVVIVPFSTDQEAIMMANDTAYGLGAAVFTQDIGKAHRIVRDIEAGMVWINSSNDSDVRTILTHGNQTTLTPVSEIDLSRDEDSVTCLAVGGRRDDSLLVYAGINSSAADFKRGKNDHFRVFSVSPASKAKDPSIELINKSNLFSVSHHEKYQRLVRLAAPGSTSQLAATASGLGNEFQIALAELMHSGSVAPKLRRMVDLQNEANDIDLMRVGSANEHQLVYCSNNEIYTVDFTPGESKADFSDPTLVFELPVDDRTGLKPTIRCLRYLTATFVLALVNLPRRGGVMLNVIRLPGKKGEKGRLAATSRLPRRVVQATALATRLIGVPPAPGTKLGQAQFAIAVAGHDSSISLYTLEHQSVQAVELVWDLLPVHTIFEAHPLQITGLVFAPFIMPKETDGFVTIALASISMGNTVSAHSLPLRRIVDKKVPASKEKQATTDAPNVRYALAMKGSKNAGKTVMILLAVVVLIMAVAGQALLESLGESREIFGVRKYFDQPFQIRSSVAPLSPVKATNTVADTMSITSTSSASSSTLASVEIVSEFLANIQAADVDGPILLHEYAADTDIPASDQSPGDDLQADDATAQPITNKIAAVLAEEQHEGKAWEDVSSEQKELWKARLKEAGHWAEHMGEAVFKGILFGELAGVVRAAVA</sequence>
<organism evidence="8 9">
    <name type="scientific">Ceratocystis fimbriata f. sp. platani</name>
    <dbReference type="NCBI Taxonomy" id="88771"/>
    <lineage>
        <taxon>Eukaryota</taxon>
        <taxon>Fungi</taxon>
        <taxon>Dikarya</taxon>
        <taxon>Ascomycota</taxon>
        <taxon>Pezizomycotina</taxon>
        <taxon>Sordariomycetes</taxon>
        <taxon>Hypocreomycetidae</taxon>
        <taxon>Microascales</taxon>
        <taxon>Ceratocystidaceae</taxon>
        <taxon>Ceratocystis</taxon>
    </lineage>
</organism>
<reference evidence="8 9" key="1">
    <citation type="submission" date="2015-04" db="EMBL/GenBank/DDBJ databases">
        <title>Genome sequence of Ceratocystis platani, a major pathogen of plane trees.</title>
        <authorList>
            <person name="Belbahri L."/>
        </authorList>
    </citation>
    <scope>NUCLEOTIDE SEQUENCE [LARGE SCALE GENOMIC DNA]</scope>
    <source>
        <strain evidence="8 9">CFO</strain>
    </source>
</reference>
<dbReference type="InterPro" id="IPR016161">
    <property type="entry name" value="Ald_DH/histidinol_DH"/>
</dbReference>
<dbReference type="InterPro" id="IPR016163">
    <property type="entry name" value="Ald_DH_C"/>
</dbReference>
<dbReference type="FunFam" id="3.40.605.10:FF:000001">
    <property type="entry name" value="Aldehyde dehydrogenase 1"/>
    <property type="match status" value="1"/>
</dbReference>
<dbReference type="Gene3D" id="3.40.605.10">
    <property type="entry name" value="Aldehyde Dehydrogenase, Chain A, domain 1"/>
    <property type="match status" value="1"/>
</dbReference>
<dbReference type="OrthoDB" id="16538at2759"/>
<dbReference type="AlphaFoldDB" id="A0A0F8DNK9"/>
<dbReference type="GO" id="GO:0006598">
    <property type="term" value="P:polyamine catabolic process"/>
    <property type="evidence" value="ECO:0007669"/>
    <property type="project" value="TreeGrafter"/>
</dbReference>
<keyword evidence="6" id="KW-0472">Membrane</keyword>
<dbReference type="Gene3D" id="2.130.10.10">
    <property type="entry name" value="YVTN repeat-like/Quinoprotein amine dehydrogenase"/>
    <property type="match status" value="1"/>
</dbReference>
<dbReference type="Proteomes" id="UP000034841">
    <property type="component" value="Unassembled WGS sequence"/>
</dbReference>
<dbReference type="PROSITE" id="PS00070">
    <property type="entry name" value="ALDEHYDE_DEHYDR_CYS"/>
    <property type="match status" value="1"/>
</dbReference>
<dbReference type="EC" id="1.2.1.-" evidence="8"/>
<dbReference type="SUPFAM" id="SSF53720">
    <property type="entry name" value="ALDH-like"/>
    <property type="match status" value="1"/>
</dbReference>
<evidence type="ECO:0000256" key="1">
    <source>
        <dbReference type="ARBA" id="ARBA00009986"/>
    </source>
</evidence>
<dbReference type="Gene3D" id="3.40.309.10">
    <property type="entry name" value="Aldehyde Dehydrogenase, Chain A, domain 2"/>
    <property type="match status" value="1"/>
</dbReference>
<dbReference type="InterPro" id="IPR015943">
    <property type="entry name" value="WD40/YVTN_repeat-like_dom_sf"/>
</dbReference>
<dbReference type="GO" id="GO:0004029">
    <property type="term" value="F:aldehyde dehydrogenase (NAD+) activity"/>
    <property type="evidence" value="ECO:0007669"/>
    <property type="project" value="TreeGrafter"/>
</dbReference>
<keyword evidence="6" id="KW-0812">Transmembrane</keyword>
<dbReference type="Pfam" id="PF00171">
    <property type="entry name" value="Aldedh"/>
    <property type="match status" value="1"/>
</dbReference>
<dbReference type="PROSITE" id="PS00687">
    <property type="entry name" value="ALDEHYDE_DEHYDR_GLU"/>
    <property type="match status" value="1"/>
</dbReference>
<dbReference type="PANTHER" id="PTHR43720">
    <property type="entry name" value="2-AMINOMUCONIC SEMIALDEHYDE DEHYDROGENASE"/>
    <property type="match status" value="1"/>
</dbReference>
<evidence type="ECO:0000256" key="2">
    <source>
        <dbReference type="ARBA" id="ARBA00023002"/>
    </source>
</evidence>
<evidence type="ECO:0000256" key="6">
    <source>
        <dbReference type="SAM" id="Phobius"/>
    </source>
</evidence>
<feature type="transmembrane region" description="Helical" evidence="6">
    <location>
        <begin position="838"/>
        <end position="857"/>
    </location>
</feature>
<keyword evidence="2 5" id="KW-0560">Oxidoreductase</keyword>
<keyword evidence="9" id="KW-1185">Reference proteome</keyword>
<keyword evidence="6" id="KW-1133">Transmembrane helix</keyword>
<comment type="similarity">
    <text evidence="1 5">Belongs to the aldehyde dehydrogenase family.</text>
</comment>
<dbReference type="InterPro" id="IPR029510">
    <property type="entry name" value="Ald_DH_CS_GLU"/>
</dbReference>
<feature type="domain" description="Aldehyde dehydrogenase" evidence="7">
    <location>
        <begin position="6"/>
        <end position="440"/>
    </location>
</feature>
<proteinExistence type="inferred from homology"/>
<evidence type="ECO:0000313" key="9">
    <source>
        <dbReference type="Proteomes" id="UP000034841"/>
    </source>
</evidence>
<evidence type="ECO:0000259" key="7">
    <source>
        <dbReference type="Pfam" id="PF00171"/>
    </source>
</evidence>
<keyword evidence="3" id="KW-0520">NAD</keyword>
<evidence type="ECO:0000256" key="4">
    <source>
        <dbReference type="PROSITE-ProRule" id="PRU10007"/>
    </source>
</evidence>
<feature type="active site" evidence="4">
    <location>
        <position position="237"/>
    </location>
</feature>
<comment type="caution">
    <text evidence="8">The sequence shown here is derived from an EMBL/GenBank/DDBJ whole genome shotgun (WGS) entry which is preliminary data.</text>
</comment>
<dbReference type="InterPro" id="IPR016162">
    <property type="entry name" value="Ald_DH_N"/>
</dbReference>
<evidence type="ECO:0000256" key="3">
    <source>
        <dbReference type="ARBA" id="ARBA00023027"/>
    </source>
</evidence>
<dbReference type="InterPro" id="IPR016160">
    <property type="entry name" value="Ald_DH_CS_CYS"/>
</dbReference>
<dbReference type="EMBL" id="LBBL01000008">
    <property type="protein sequence ID" value="KKF97409.1"/>
    <property type="molecule type" value="Genomic_DNA"/>
</dbReference>
<gene>
    <name evidence="8" type="ORF">CFO_g245</name>
</gene>